<organism evidence="2 3">
    <name type="scientific">Aeromicrobium ginsengisoli</name>
    <dbReference type="NCBI Taxonomy" id="363867"/>
    <lineage>
        <taxon>Bacteria</taxon>
        <taxon>Bacillati</taxon>
        <taxon>Actinomycetota</taxon>
        <taxon>Actinomycetes</taxon>
        <taxon>Propionibacteriales</taxon>
        <taxon>Nocardioidaceae</taxon>
        <taxon>Aeromicrobium</taxon>
    </lineage>
</organism>
<name>A0A5M4FFI2_9ACTN</name>
<reference evidence="2" key="1">
    <citation type="submission" date="2019-09" db="EMBL/GenBank/DDBJ databases">
        <authorList>
            <person name="Li J."/>
        </authorList>
    </citation>
    <scope>NUCLEOTIDE SEQUENCE [LARGE SCALE GENOMIC DNA]</scope>
    <source>
        <strain evidence="2">JCM 14732</strain>
    </source>
</reference>
<dbReference type="Gene3D" id="3.40.630.30">
    <property type="match status" value="1"/>
</dbReference>
<dbReference type="Pfam" id="PF00583">
    <property type="entry name" value="Acetyltransf_1"/>
    <property type="match status" value="1"/>
</dbReference>
<dbReference type="EMBL" id="SDPQ02000002">
    <property type="protein sequence ID" value="KAA1398054.1"/>
    <property type="molecule type" value="Genomic_DNA"/>
</dbReference>
<protein>
    <submittedName>
        <fullName evidence="2">GNAT family N-acetyltransferase</fullName>
    </submittedName>
</protein>
<evidence type="ECO:0000313" key="2">
    <source>
        <dbReference type="EMBL" id="KAA1398054.1"/>
    </source>
</evidence>
<dbReference type="Proteomes" id="UP000380867">
    <property type="component" value="Unassembled WGS sequence"/>
</dbReference>
<dbReference type="GO" id="GO:0016747">
    <property type="term" value="F:acyltransferase activity, transferring groups other than amino-acyl groups"/>
    <property type="evidence" value="ECO:0007669"/>
    <property type="project" value="InterPro"/>
</dbReference>
<feature type="domain" description="N-acetyltransferase" evidence="1">
    <location>
        <begin position="4"/>
        <end position="193"/>
    </location>
</feature>
<evidence type="ECO:0000259" key="1">
    <source>
        <dbReference type="PROSITE" id="PS51186"/>
    </source>
</evidence>
<dbReference type="OrthoDB" id="3239945at2"/>
<comment type="caution">
    <text evidence="2">The sequence shown here is derived from an EMBL/GenBank/DDBJ whole genome shotgun (WGS) entry which is preliminary data.</text>
</comment>
<sequence>MSTIRIEAATDAPWNDVEHTLTGGGDGASCSCQWFMITRKEFDACSSDAKRQLLRRELKDADIPPALIAYVDDVAAAWARVGPRPAQPALARSRIVRASDEPIEDADVWAITCFVVRREHRGRGLAAALTTAAVDHAAEHGARVVEAYPIDTEQRKVSSNELFHGSVQLFSAAGFREIAHPTDSRVVMALDVNRRRRAP</sequence>
<keyword evidence="3" id="KW-1185">Reference proteome</keyword>
<accession>A0A5M4FFI2</accession>
<gene>
    <name evidence="2" type="ORF">ESP70_012045</name>
</gene>
<dbReference type="SUPFAM" id="SSF55729">
    <property type="entry name" value="Acyl-CoA N-acyltransferases (Nat)"/>
    <property type="match status" value="1"/>
</dbReference>
<dbReference type="RefSeq" id="WP_149689486.1">
    <property type="nucleotide sequence ID" value="NZ_SDPQ02000002.1"/>
</dbReference>
<dbReference type="AlphaFoldDB" id="A0A5M4FFI2"/>
<dbReference type="InterPro" id="IPR016181">
    <property type="entry name" value="Acyl_CoA_acyltransferase"/>
</dbReference>
<dbReference type="PROSITE" id="PS51186">
    <property type="entry name" value="GNAT"/>
    <property type="match status" value="1"/>
</dbReference>
<proteinExistence type="predicted"/>
<dbReference type="InterPro" id="IPR000182">
    <property type="entry name" value="GNAT_dom"/>
</dbReference>
<evidence type="ECO:0000313" key="3">
    <source>
        <dbReference type="Proteomes" id="UP000380867"/>
    </source>
</evidence>